<evidence type="ECO:0000259" key="2">
    <source>
        <dbReference type="Pfam" id="PF02470"/>
    </source>
</evidence>
<keyword evidence="1" id="KW-0472">Membrane</keyword>
<accession>A0ABU4VQ15</accession>
<dbReference type="InterPro" id="IPR052336">
    <property type="entry name" value="MlaD_Phospholipid_Transporter"/>
</dbReference>
<reference evidence="3 4" key="1">
    <citation type="submission" date="2023-11" db="EMBL/GenBank/DDBJ databases">
        <authorList>
            <person name="Xu M."/>
            <person name="Jiang T."/>
        </authorList>
    </citation>
    <scope>NUCLEOTIDE SEQUENCE [LARGE SCALE GENOMIC DNA]</scope>
    <source>
        <strain evidence="3 4">SD</strain>
    </source>
</reference>
<feature type="transmembrane region" description="Helical" evidence="1">
    <location>
        <begin position="27"/>
        <end position="46"/>
    </location>
</feature>
<dbReference type="PANTHER" id="PTHR33371:SF4">
    <property type="entry name" value="INTERMEMBRANE PHOSPHOLIPID TRANSPORT SYSTEM BINDING PROTEIN MLAD"/>
    <property type="match status" value="1"/>
</dbReference>
<name>A0ABU4VQ15_9ACTN</name>
<dbReference type="Pfam" id="PF02470">
    <property type="entry name" value="MlaD"/>
    <property type="match status" value="1"/>
</dbReference>
<evidence type="ECO:0000313" key="3">
    <source>
        <dbReference type="EMBL" id="MDX8153719.1"/>
    </source>
</evidence>
<comment type="caution">
    <text evidence="3">The sequence shown here is derived from an EMBL/GenBank/DDBJ whole genome shotgun (WGS) entry which is preliminary data.</text>
</comment>
<keyword evidence="1" id="KW-0812">Transmembrane</keyword>
<keyword evidence="4" id="KW-1185">Reference proteome</keyword>
<dbReference type="InterPro" id="IPR003399">
    <property type="entry name" value="Mce/MlaD"/>
</dbReference>
<sequence>MKDPRDRMTHGVTRGRLLLELRRSTRAIPVLLIGAVLTVVGAALILSQLTNTLFKSTREARFAVSDAYGVLEGVDDVRYRGVPAGTIQEIERVGEQPVLRIKLRDDYPVYRDARAELRPETPLNDQYLDIIDPGTPKAGRLPDDEVVPASRTAVNVKINDVLNTLQANERTRLAALLDNLGNGLQDGGAELRRTLDIFTPFVREAGTITDELAKRETLVKRLIGNVGTLTASLGDREQQIRYLLRDGSAVLGTLQEGSADLDRTIRALPGTTGAINASLRAVDGVLGDVDGAIGDLTPIADGLPANLRTVRDLRAVLDPAVRKLAEPVERLVPLARTLDPLATDIDAAVAALRPQTDSLNKVTDSLVKCEKDVRGFFQWNASLSKFGDARGPIPRGNLAVGIPDVGLPGVPRRPAAKNCAGGKTIGGRAARKADEG</sequence>
<evidence type="ECO:0000256" key="1">
    <source>
        <dbReference type="SAM" id="Phobius"/>
    </source>
</evidence>
<dbReference type="RefSeq" id="WP_319955868.1">
    <property type="nucleotide sequence ID" value="NZ_JAXAVX010000019.1"/>
</dbReference>
<organism evidence="3 4">
    <name type="scientific">Patulibacter brassicae</name>
    <dbReference type="NCBI Taxonomy" id="1705717"/>
    <lineage>
        <taxon>Bacteria</taxon>
        <taxon>Bacillati</taxon>
        <taxon>Actinomycetota</taxon>
        <taxon>Thermoleophilia</taxon>
        <taxon>Solirubrobacterales</taxon>
        <taxon>Patulibacteraceae</taxon>
        <taxon>Patulibacter</taxon>
    </lineage>
</organism>
<dbReference type="PANTHER" id="PTHR33371">
    <property type="entry name" value="INTERMEMBRANE PHOSPHOLIPID TRANSPORT SYSTEM BINDING PROTEIN MLAD-RELATED"/>
    <property type="match status" value="1"/>
</dbReference>
<keyword evidence="1" id="KW-1133">Transmembrane helix</keyword>
<gene>
    <name evidence="3" type="ORF">SK069_19135</name>
</gene>
<dbReference type="EMBL" id="JAXAVX010000019">
    <property type="protein sequence ID" value="MDX8153719.1"/>
    <property type="molecule type" value="Genomic_DNA"/>
</dbReference>
<feature type="domain" description="Mce/MlaD" evidence="2">
    <location>
        <begin position="60"/>
        <end position="132"/>
    </location>
</feature>
<dbReference type="Proteomes" id="UP001277761">
    <property type="component" value="Unassembled WGS sequence"/>
</dbReference>
<evidence type="ECO:0000313" key="4">
    <source>
        <dbReference type="Proteomes" id="UP001277761"/>
    </source>
</evidence>
<proteinExistence type="predicted"/>
<protein>
    <submittedName>
        <fullName evidence="3">MlaD family protein</fullName>
    </submittedName>
</protein>